<dbReference type="AlphaFoldDB" id="A0A6A4S6L3"/>
<dbReference type="Proteomes" id="UP000438429">
    <property type="component" value="Unassembled WGS sequence"/>
</dbReference>
<protein>
    <submittedName>
        <fullName evidence="1">Uncharacterized protein</fullName>
    </submittedName>
</protein>
<sequence>MKRGRTETRIWSGCRQQQDLWSTREYLSECTREFTDSSDAVPSPRVLTCCESRCSDQMLHMFTDLDTDCPRHCSSCGIAASYCTASRRTVPTPHCRAGEGEDVAIVCEDAVM</sequence>
<evidence type="ECO:0000313" key="2">
    <source>
        <dbReference type="Proteomes" id="UP000438429"/>
    </source>
</evidence>
<gene>
    <name evidence="1" type="ORF">F2P81_017597</name>
</gene>
<organism evidence="1 2">
    <name type="scientific">Scophthalmus maximus</name>
    <name type="common">Turbot</name>
    <name type="synonym">Psetta maxima</name>
    <dbReference type="NCBI Taxonomy" id="52904"/>
    <lineage>
        <taxon>Eukaryota</taxon>
        <taxon>Metazoa</taxon>
        <taxon>Chordata</taxon>
        <taxon>Craniata</taxon>
        <taxon>Vertebrata</taxon>
        <taxon>Euteleostomi</taxon>
        <taxon>Actinopterygii</taxon>
        <taxon>Neopterygii</taxon>
        <taxon>Teleostei</taxon>
        <taxon>Neoteleostei</taxon>
        <taxon>Acanthomorphata</taxon>
        <taxon>Carangaria</taxon>
        <taxon>Pleuronectiformes</taxon>
        <taxon>Pleuronectoidei</taxon>
        <taxon>Scophthalmidae</taxon>
        <taxon>Scophthalmus</taxon>
    </lineage>
</organism>
<accession>A0A6A4S6L3</accession>
<comment type="caution">
    <text evidence="1">The sequence shown here is derived from an EMBL/GenBank/DDBJ whole genome shotgun (WGS) entry which is preliminary data.</text>
</comment>
<proteinExistence type="predicted"/>
<evidence type="ECO:0000313" key="1">
    <source>
        <dbReference type="EMBL" id="KAF0030866.1"/>
    </source>
</evidence>
<name>A0A6A4S6L3_SCOMX</name>
<reference evidence="1 2" key="1">
    <citation type="submission" date="2019-06" db="EMBL/GenBank/DDBJ databases">
        <title>Draft genomes of female and male turbot (Scophthalmus maximus).</title>
        <authorList>
            <person name="Xu H."/>
            <person name="Xu X.-W."/>
            <person name="Shao C."/>
            <person name="Chen S."/>
        </authorList>
    </citation>
    <scope>NUCLEOTIDE SEQUENCE [LARGE SCALE GENOMIC DNA]</scope>
    <source>
        <strain evidence="1">Ysfricsl-2016a</strain>
        <tissue evidence="1">Blood</tissue>
    </source>
</reference>
<dbReference type="EMBL" id="VEVO01000015">
    <property type="protein sequence ID" value="KAF0030866.1"/>
    <property type="molecule type" value="Genomic_DNA"/>
</dbReference>